<dbReference type="GO" id="GO:0015344">
    <property type="term" value="F:siderophore uptake transmembrane transporter activity"/>
    <property type="evidence" value="ECO:0007669"/>
    <property type="project" value="TreeGrafter"/>
</dbReference>
<evidence type="ECO:0000256" key="3">
    <source>
        <dbReference type="ARBA" id="ARBA00022448"/>
    </source>
</evidence>
<feature type="domain" description="TonB-dependent receptor-like beta-barrel" evidence="13">
    <location>
        <begin position="248"/>
        <end position="683"/>
    </location>
</feature>
<dbReference type="InterPro" id="IPR037066">
    <property type="entry name" value="Plug_dom_sf"/>
</dbReference>
<keyword evidence="6 11" id="KW-0798">TonB box</keyword>
<evidence type="ECO:0000256" key="5">
    <source>
        <dbReference type="ARBA" id="ARBA00022692"/>
    </source>
</evidence>
<evidence type="ECO:0000256" key="1">
    <source>
        <dbReference type="ARBA" id="ARBA00004571"/>
    </source>
</evidence>
<comment type="subcellular location">
    <subcellularLocation>
        <location evidence="1 10">Cell outer membrane</location>
        <topology evidence="1 10">Multi-pass membrane protein</topology>
    </subcellularLocation>
</comment>
<dbReference type="PANTHER" id="PTHR32552:SF74">
    <property type="entry name" value="HYDROXAMATE SIDEROPHORE RECEPTOR FHUE"/>
    <property type="match status" value="1"/>
</dbReference>
<evidence type="ECO:0000256" key="10">
    <source>
        <dbReference type="PROSITE-ProRule" id="PRU01360"/>
    </source>
</evidence>
<keyword evidence="7 10" id="KW-0472">Membrane</keyword>
<dbReference type="Proteomes" id="UP000617628">
    <property type="component" value="Unassembled WGS sequence"/>
</dbReference>
<evidence type="ECO:0000256" key="6">
    <source>
        <dbReference type="ARBA" id="ARBA00023077"/>
    </source>
</evidence>
<dbReference type="SUPFAM" id="SSF56935">
    <property type="entry name" value="Porins"/>
    <property type="match status" value="1"/>
</dbReference>
<evidence type="ECO:0000256" key="8">
    <source>
        <dbReference type="ARBA" id="ARBA00023170"/>
    </source>
</evidence>
<comment type="similarity">
    <text evidence="2 10 11">Belongs to the TonB-dependent receptor family.</text>
</comment>
<keyword evidence="16" id="KW-1185">Reference proteome</keyword>
<accession>A0A934VQH3</accession>
<keyword evidence="3 10" id="KW-0813">Transport</keyword>
<sequence>MKRHHSNSLKNLGLTVGVALGFAFSATAQTSVDSPTLEDDAFELSGFTVFGQQYEAVGAATRMPLTERQTPQTISLIDSSRLEAENLFTMDDVMRNVTGVSVSLYDTQRRLYFSRGFQITDVQVDGIPTYSNETNQEYDTALYERVEIVRGANGLLSGSGKPSGTINFHRKQPKKYFDASFTQSLGSWDYLRTQADISVPLTSEGKYRSRFVAAYTDRESFRERYQEDKLAFLASFAGDITENTTLTVGWQMQDNNPTASVWGTIPLFAADGTPADLPHTTNFATNWAKWQRESSTLFVNLEQKLGDNWQLKASYNHTTGDEVSKSVYADTWGGSGAPGLDKTDGSGIGLLGSYWDSKDTRDNIDIYVNGKYSAFGRSHDLIFGLSHSEYDMLSPSNDGGSTWTYEIPNIYDWDGNAPEFDFNYIDGDDFIITDETGFYASTRFQLSDRFSAIAGGRLTSWETDQNRYGAAATYDIDREFTPYIGFTYDLSENTTLYSSYTSIFEPQSELDVNQNFIGAVDGVNLELGIKSSFANGKALFTAAVFQTEQDNFAVRDFDYPSIPNTPDVYKAVDGTKTEGFELQLSGKATKDLSVIFGYTYNDTSRHDDDPIWTNLPEQLVQLSTHYVLPGELDRFAIGGGLTWQSELTGSSWNPVTQESFLLANFHANYRISDNFSATLSAKNAFDEIYFANLDYANFGEPRNILLSLKWKY</sequence>
<evidence type="ECO:0000256" key="7">
    <source>
        <dbReference type="ARBA" id="ARBA00023136"/>
    </source>
</evidence>
<dbReference type="InterPro" id="IPR010105">
    <property type="entry name" value="TonB_sidphr_rcpt"/>
</dbReference>
<feature type="signal peptide" evidence="12">
    <location>
        <begin position="1"/>
        <end position="28"/>
    </location>
</feature>
<dbReference type="GO" id="GO:0015891">
    <property type="term" value="P:siderophore transport"/>
    <property type="evidence" value="ECO:0007669"/>
    <property type="project" value="InterPro"/>
</dbReference>
<dbReference type="Pfam" id="PF07715">
    <property type="entry name" value="Plug"/>
    <property type="match status" value="1"/>
</dbReference>
<evidence type="ECO:0000256" key="2">
    <source>
        <dbReference type="ARBA" id="ARBA00009810"/>
    </source>
</evidence>
<dbReference type="GO" id="GO:0038023">
    <property type="term" value="F:signaling receptor activity"/>
    <property type="evidence" value="ECO:0007669"/>
    <property type="project" value="InterPro"/>
</dbReference>
<evidence type="ECO:0000256" key="9">
    <source>
        <dbReference type="ARBA" id="ARBA00023237"/>
    </source>
</evidence>
<evidence type="ECO:0000313" key="16">
    <source>
        <dbReference type="Proteomes" id="UP000617628"/>
    </source>
</evidence>
<keyword evidence="5 10" id="KW-0812">Transmembrane</keyword>
<dbReference type="Pfam" id="PF00593">
    <property type="entry name" value="TonB_dep_Rec_b-barrel"/>
    <property type="match status" value="1"/>
</dbReference>
<dbReference type="CDD" id="cd01347">
    <property type="entry name" value="ligand_gated_channel"/>
    <property type="match status" value="1"/>
</dbReference>
<protein>
    <submittedName>
        <fullName evidence="15">TonB-dependent siderophore receptor</fullName>
    </submittedName>
</protein>
<keyword evidence="8 15" id="KW-0675">Receptor</keyword>
<dbReference type="Gene3D" id="2.40.170.20">
    <property type="entry name" value="TonB-dependent receptor, beta-barrel domain"/>
    <property type="match status" value="1"/>
</dbReference>
<dbReference type="NCBIfam" id="TIGR01783">
    <property type="entry name" value="TonB-siderophor"/>
    <property type="match status" value="1"/>
</dbReference>
<name>A0A934VQH3_9BACT</name>
<dbReference type="InterPro" id="IPR039426">
    <property type="entry name" value="TonB-dep_rcpt-like"/>
</dbReference>
<evidence type="ECO:0000259" key="14">
    <source>
        <dbReference type="Pfam" id="PF07715"/>
    </source>
</evidence>
<proteinExistence type="inferred from homology"/>
<gene>
    <name evidence="15" type="ORF">JIN87_15815</name>
</gene>
<evidence type="ECO:0000256" key="12">
    <source>
        <dbReference type="SAM" id="SignalP"/>
    </source>
</evidence>
<dbReference type="Gene3D" id="2.170.130.10">
    <property type="entry name" value="TonB-dependent receptor, plug domain"/>
    <property type="match status" value="1"/>
</dbReference>
<dbReference type="InterPro" id="IPR000531">
    <property type="entry name" value="Beta-barrel_TonB"/>
</dbReference>
<dbReference type="EMBL" id="JAENIL010000029">
    <property type="protein sequence ID" value="MBK1878347.1"/>
    <property type="molecule type" value="Genomic_DNA"/>
</dbReference>
<dbReference type="AlphaFoldDB" id="A0A934VQH3"/>
<dbReference type="GO" id="GO:0009279">
    <property type="term" value="C:cell outer membrane"/>
    <property type="evidence" value="ECO:0007669"/>
    <property type="project" value="UniProtKB-SubCell"/>
</dbReference>
<keyword evidence="12" id="KW-0732">Signal</keyword>
<feature type="domain" description="TonB-dependent receptor plug" evidence="14">
    <location>
        <begin position="67"/>
        <end position="165"/>
    </location>
</feature>
<evidence type="ECO:0000256" key="4">
    <source>
        <dbReference type="ARBA" id="ARBA00022452"/>
    </source>
</evidence>
<evidence type="ECO:0000259" key="13">
    <source>
        <dbReference type="Pfam" id="PF00593"/>
    </source>
</evidence>
<dbReference type="RefSeq" id="WP_200356560.1">
    <property type="nucleotide sequence ID" value="NZ_JAENIL010000029.1"/>
</dbReference>
<reference evidence="15" key="1">
    <citation type="submission" date="2021-01" db="EMBL/GenBank/DDBJ databases">
        <title>Modified the classification status of verrucomicrobia.</title>
        <authorList>
            <person name="Feng X."/>
        </authorList>
    </citation>
    <scope>NUCLEOTIDE SEQUENCE</scope>
    <source>
        <strain evidence="15">KCTC 13126</strain>
    </source>
</reference>
<dbReference type="InterPro" id="IPR036942">
    <property type="entry name" value="Beta-barrel_TonB_sf"/>
</dbReference>
<dbReference type="PANTHER" id="PTHR32552">
    <property type="entry name" value="FERRICHROME IRON RECEPTOR-RELATED"/>
    <property type="match status" value="1"/>
</dbReference>
<evidence type="ECO:0000313" key="15">
    <source>
        <dbReference type="EMBL" id="MBK1878347.1"/>
    </source>
</evidence>
<dbReference type="InterPro" id="IPR012910">
    <property type="entry name" value="Plug_dom"/>
</dbReference>
<comment type="caution">
    <text evidence="15">The sequence shown here is derived from an EMBL/GenBank/DDBJ whole genome shotgun (WGS) entry which is preliminary data.</text>
</comment>
<keyword evidence="9 10" id="KW-0998">Cell outer membrane</keyword>
<organism evidence="15 16">
    <name type="scientific">Pelagicoccus mobilis</name>
    <dbReference type="NCBI Taxonomy" id="415221"/>
    <lineage>
        <taxon>Bacteria</taxon>
        <taxon>Pseudomonadati</taxon>
        <taxon>Verrucomicrobiota</taxon>
        <taxon>Opitutia</taxon>
        <taxon>Puniceicoccales</taxon>
        <taxon>Pelagicoccaceae</taxon>
        <taxon>Pelagicoccus</taxon>
    </lineage>
</organism>
<dbReference type="PROSITE" id="PS52016">
    <property type="entry name" value="TONB_DEPENDENT_REC_3"/>
    <property type="match status" value="1"/>
</dbReference>
<keyword evidence="4 10" id="KW-1134">Transmembrane beta strand</keyword>
<feature type="chain" id="PRO_5036702861" evidence="12">
    <location>
        <begin position="29"/>
        <end position="712"/>
    </location>
</feature>
<evidence type="ECO:0000256" key="11">
    <source>
        <dbReference type="RuleBase" id="RU003357"/>
    </source>
</evidence>